<dbReference type="Gene3D" id="3.30.1330.80">
    <property type="entry name" value="Hypothetical protein, similar to alpha- acetolactate decarboxylase, domain 2"/>
    <property type="match status" value="1"/>
</dbReference>
<dbReference type="PANTHER" id="PTHR34988">
    <property type="entry name" value="PROTEIN, PUTATIVE-RELATED"/>
    <property type="match status" value="1"/>
</dbReference>
<dbReference type="CDD" id="cd11378">
    <property type="entry name" value="DUF296"/>
    <property type="match status" value="1"/>
</dbReference>
<dbReference type="PANTHER" id="PTHR34988:SF1">
    <property type="entry name" value="DNA-BINDING PROTEIN"/>
    <property type="match status" value="1"/>
</dbReference>
<feature type="domain" description="PPC" evidence="1">
    <location>
        <begin position="6"/>
        <end position="137"/>
    </location>
</feature>
<evidence type="ECO:0000259" key="1">
    <source>
        <dbReference type="PROSITE" id="PS51742"/>
    </source>
</evidence>
<dbReference type="RefSeq" id="WP_311759679.1">
    <property type="nucleotide sequence ID" value="NZ_JAVRQI010000008.1"/>
</dbReference>
<proteinExistence type="predicted"/>
<sequence length="141" mass="15054">MDPHPQSTGVFMALRLKPGDDPVAALRLAFDDAGVRAMAIVTCAGSLTRAVLRHANCDAATVHDGHFEITSMVGTIDPQRHHLHLSIADGVGQTFGGHLLSGSVVYTTAEIVVLLLPELSFSREPCALSGYDELVIRPLRT</sequence>
<dbReference type="Pfam" id="PF03479">
    <property type="entry name" value="PCC"/>
    <property type="match status" value="1"/>
</dbReference>
<dbReference type="SUPFAM" id="SSF117856">
    <property type="entry name" value="AF0104/ALDC/Ptd012-like"/>
    <property type="match status" value="1"/>
</dbReference>
<gene>
    <name evidence="2" type="ORF">RM190_11950</name>
</gene>
<keyword evidence="3" id="KW-1185">Reference proteome</keyword>
<dbReference type="PROSITE" id="PS51742">
    <property type="entry name" value="PPC"/>
    <property type="match status" value="1"/>
</dbReference>
<dbReference type="EMBL" id="JAVRQI010000008">
    <property type="protein sequence ID" value="MDT1062581.1"/>
    <property type="molecule type" value="Genomic_DNA"/>
</dbReference>
<evidence type="ECO:0000313" key="2">
    <source>
        <dbReference type="EMBL" id="MDT1062581.1"/>
    </source>
</evidence>
<reference evidence="3" key="1">
    <citation type="submission" date="2023-07" db="EMBL/GenBank/DDBJ databases">
        <title>Characterization of two Paracoccaceae strains isolated from Phycosphere and proposal of Xinfangfangia lacusdiani sp. nov.</title>
        <authorList>
            <person name="Deng Y."/>
            <person name="Zhang Y.Q."/>
        </authorList>
    </citation>
    <scope>NUCLEOTIDE SEQUENCE [LARGE SCALE GENOMIC DNA]</scope>
    <source>
        <strain evidence="3">CPCC 101403</strain>
    </source>
</reference>
<protein>
    <submittedName>
        <fullName evidence="2">DUF296 domain-containing protein</fullName>
    </submittedName>
</protein>
<dbReference type="Proteomes" id="UP001251085">
    <property type="component" value="Unassembled WGS sequence"/>
</dbReference>
<organism evidence="2 3">
    <name type="scientific">Paracoccus broussonetiae</name>
    <dbReference type="NCBI Taxonomy" id="3075834"/>
    <lineage>
        <taxon>Bacteria</taxon>
        <taxon>Pseudomonadati</taxon>
        <taxon>Pseudomonadota</taxon>
        <taxon>Alphaproteobacteria</taxon>
        <taxon>Rhodobacterales</taxon>
        <taxon>Paracoccaceae</taxon>
        <taxon>Paracoccus</taxon>
    </lineage>
</organism>
<evidence type="ECO:0000313" key="3">
    <source>
        <dbReference type="Proteomes" id="UP001251085"/>
    </source>
</evidence>
<comment type="caution">
    <text evidence="2">The sequence shown here is derived from an EMBL/GenBank/DDBJ whole genome shotgun (WGS) entry which is preliminary data.</text>
</comment>
<accession>A0ABU3EEB0</accession>
<dbReference type="InterPro" id="IPR005175">
    <property type="entry name" value="PPC_dom"/>
</dbReference>
<name>A0ABU3EEB0_9RHOB</name>